<dbReference type="InterPro" id="IPR052748">
    <property type="entry name" value="ISR_Activator"/>
</dbReference>
<dbReference type="AlphaFoldDB" id="A0A3B1AEM7"/>
<sequence length="200" mass="22321">MAGGPMDEIHKNCRLILRVLLLPVLPLVLSLNMQQVMAFEGDYVWEARFKTSLAKARSGHQAKDQYAVGDMYLRGRGTAKNAAKALYWFLLAAEQGHRKAAYKAGHLYLYSNSLPPGASPKQALPWIRKAALAGYAPAQYELGRLFFSGKVIKRSEPQALKWLGRAKAANYAPARKAFDQMVKRLVKTQTAFVDQNRAVK</sequence>
<accession>A0A3B1AEM7</accession>
<organism evidence="1">
    <name type="scientific">hydrothermal vent metagenome</name>
    <dbReference type="NCBI Taxonomy" id="652676"/>
    <lineage>
        <taxon>unclassified sequences</taxon>
        <taxon>metagenomes</taxon>
        <taxon>ecological metagenomes</taxon>
    </lineage>
</organism>
<dbReference type="InterPro" id="IPR011990">
    <property type="entry name" value="TPR-like_helical_dom_sf"/>
</dbReference>
<dbReference type="PANTHER" id="PTHR45011:SF1">
    <property type="entry name" value="DAP3-BINDING CELL DEATH ENHANCER 1"/>
    <property type="match status" value="1"/>
</dbReference>
<dbReference type="Pfam" id="PF08238">
    <property type="entry name" value="Sel1"/>
    <property type="match status" value="3"/>
</dbReference>
<proteinExistence type="predicted"/>
<name>A0A3B1AEM7_9ZZZZ</name>
<dbReference type="Gene3D" id="1.25.40.10">
    <property type="entry name" value="Tetratricopeptide repeat domain"/>
    <property type="match status" value="1"/>
</dbReference>
<dbReference type="SUPFAM" id="SSF81901">
    <property type="entry name" value="HCP-like"/>
    <property type="match status" value="1"/>
</dbReference>
<dbReference type="InterPro" id="IPR006597">
    <property type="entry name" value="Sel1-like"/>
</dbReference>
<protein>
    <recommendedName>
        <fullName evidence="2">Sel1 repeat family protein</fullName>
    </recommendedName>
</protein>
<evidence type="ECO:0000313" key="1">
    <source>
        <dbReference type="EMBL" id="VAW96749.1"/>
    </source>
</evidence>
<dbReference type="EMBL" id="UOFV01000097">
    <property type="protein sequence ID" value="VAW96749.1"/>
    <property type="molecule type" value="Genomic_DNA"/>
</dbReference>
<gene>
    <name evidence="1" type="ORF">MNBD_GAMMA19-1291</name>
</gene>
<evidence type="ECO:0008006" key="2">
    <source>
        <dbReference type="Google" id="ProtNLM"/>
    </source>
</evidence>
<dbReference type="PANTHER" id="PTHR45011">
    <property type="entry name" value="DAP3-BINDING CELL DEATH ENHANCER 1"/>
    <property type="match status" value="1"/>
</dbReference>
<dbReference type="SMART" id="SM00671">
    <property type="entry name" value="SEL1"/>
    <property type="match status" value="3"/>
</dbReference>
<reference evidence="1" key="1">
    <citation type="submission" date="2018-06" db="EMBL/GenBank/DDBJ databases">
        <authorList>
            <person name="Zhirakovskaya E."/>
        </authorList>
    </citation>
    <scope>NUCLEOTIDE SEQUENCE</scope>
</reference>